<protein>
    <recommendedName>
        <fullName evidence="4">HTH luxR-type domain-containing protein</fullName>
    </recommendedName>
</protein>
<comment type="caution">
    <text evidence="5">The sequence shown here is derived from an EMBL/GenBank/DDBJ whole genome shotgun (WGS) entry which is preliminary data.</text>
</comment>
<dbReference type="PRINTS" id="PR00038">
    <property type="entry name" value="HTHLUXR"/>
</dbReference>
<evidence type="ECO:0000259" key="4">
    <source>
        <dbReference type="PROSITE" id="PS50043"/>
    </source>
</evidence>
<dbReference type="GO" id="GO:0003677">
    <property type="term" value="F:DNA binding"/>
    <property type="evidence" value="ECO:0007669"/>
    <property type="project" value="UniProtKB-KW"/>
</dbReference>
<feature type="domain" description="HTH luxR-type" evidence="4">
    <location>
        <begin position="183"/>
        <end position="248"/>
    </location>
</feature>
<keyword evidence="1" id="KW-0805">Transcription regulation</keyword>
<proteinExistence type="predicted"/>
<dbReference type="PROSITE" id="PS50043">
    <property type="entry name" value="HTH_LUXR_2"/>
    <property type="match status" value="1"/>
</dbReference>
<dbReference type="Gene3D" id="3.30.450.20">
    <property type="entry name" value="PAS domain"/>
    <property type="match status" value="1"/>
</dbReference>
<organism evidence="5 6">
    <name type="scientific">Tannerella sp. oral taxon BU063 isolate Cell 8/11</name>
    <dbReference type="NCBI Taxonomy" id="1411915"/>
    <lineage>
        <taxon>Bacteria</taxon>
        <taxon>Pseudomonadati</taxon>
        <taxon>Bacteroidota</taxon>
        <taxon>Bacteroidia</taxon>
        <taxon>Bacteroidales</taxon>
        <taxon>Tannerellaceae</taxon>
        <taxon>Tannerella</taxon>
    </lineage>
</organism>
<dbReference type="CDD" id="cd06170">
    <property type="entry name" value="LuxR_C_like"/>
    <property type="match status" value="1"/>
</dbReference>
<evidence type="ECO:0000256" key="3">
    <source>
        <dbReference type="ARBA" id="ARBA00023163"/>
    </source>
</evidence>
<evidence type="ECO:0000313" key="6">
    <source>
        <dbReference type="Proteomes" id="UP000034980"/>
    </source>
</evidence>
<dbReference type="AlphaFoldDB" id="W2CYY6"/>
<dbReference type="InterPro" id="IPR016032">
    <property type="entry name" value="Sig_transdc_resp-reg_C-effctor"/>
</dbReference>
<dbReference type="InterPro" id="IPR036388">
    <property type="entry name" value="WH-like_DNA-bd_sf"/>
</dbReference>
<keyword evidence="3" id="KW-0804">Transcription</keyword>
<dbReference type="PANTHER" id="PTHR44688">
    <property type="entry name" value="DNA-BINDING TRANSCRIPTIONAL ACTIVATOR DEVR_DOSR"/>
    <property type="match status" value="1"/>
</dbReference>
<dbReference type="SMART" id="SM00421">
    <property type="entry name" value="HTH_LUXR"/>
    <property type="match status" value="1"/>
</dbReference>
<accession>W2CYY6</accession>
<dbReference type="GO" id="GO:0006355">
    <property type="term" value="P:regulation of DNA-templated transcription"/>
    <property type="evidence" value="ECO:0007669"/>
    <property type="project" value="InterPro"/>
</dbReference>
<sequence>MIKKESFFTEYRVSAVPDEEYAKVSSYIDHFMRAFANTTYKSIYLIDYYKKTFLYVSDNPLFLCGLSPKDVKELGFDFYLNYVPYVEQKMLIEINHAGFQFIRTVEPEERYKYTISYSFHICPPHKEPLLINHKVTPVLLTTKGDIWLALCTAQLSSESASGHIEMTCQTNNKLWRLENGLWKEYPGVELTENERSMLRLTVGGLSIEKIADRLLRSAETIKSYRRFVFKKLEVGNITEAIMMAINKKLI</sequence>
<evidence type="ECO:0000256" key="1">
    <source>
        <dbReference type="ARBA" id="ARBA00023015"/>
    </source>
</evidence>
<gene>
    <name evidence="5" type="ORF">T235_10660</name>
</gene>
<evidence type="ECO:0000256" key="2">
    <source>
        <dbReference type="ARBA" id="ARBA00023125"/>
    </source>
</evidence>
<dbReference type="EMBL" id="AYYF01001286">
    <property type="protein sequence ID" value="ETK12263.1"/>
    <property type="molecule type" value="Genomic_DNA"/>
</dbReference>
<reference evidence="5 6" key="1">
    <citation type="submission" date="2013-11" db="EMBL/GenBank/DDBJ databases">
        <title>Single cell genomics of uncultured Tannerella BU063 (oral taxon 286).</title>
        <authorList>
            <person name="Beall C.J."/>
            <person name="Campbell A.G."/>
            <person name="Griffen A.L."/>
            <person name="Podar M."/>
            <person name="Leys E.J."/>
        </authorList>
    </citation>
    <scope>NUCLEOTIDE SEQUENCE [LARGE SCALE GENOMIC DNA]</scope>
    <source>
        <strain evidence="5">Cell 8/11</strain>
    </source>
</reference>
<dbReference type="Proteomes" id="UP000034980">
    <property type="component" value="Unassembled WGS sequence"/>
</dbReference>
<dbReference type="Gene3D" id="1.10.10.10">
    <property type="entry name" value="Winged helix-like DNA-binding domain superfamily/Winged helix DNA-binding domain"/>
    <property type="match status" value="1"/>
</dbReference>
<dbReference type="PANTHER" id="PTHR44688:SF16">
    <property type="entry name" value="DNA-BINDING TRANSCRIPTIONAL ACTIVATOR DEVR_DOSR"/>
    <property type="match status" value="1"/>
</dbReference>
<keyword evidence="2" id="KW-0238">DNA-binding</keyword>
<name>W2CYY6_9BACT</name>
<dbReference type="Pfam" id="PF00196">
    <property type="entry name" value="GerE"/>
    <property type="match status" value="1"/>
</dbReference>
<dbReference type="PATRIC" id="fig|1411915.3.peg.1107"/>
<dbReference type="InterPro" id="IPR000792">
    <property type="entry name" value="Tscrpt_reg_LuxR_C"/>
</dbReference>
<evidence type="ECO:0000313" key="5">
    <source>
        <dbReference type="EMBL" id="ETK12263.1"/>
    </source>
</evidence>
<dbReference type="SUPFAM" id="SSF46894">
    <property type="entry name" value="C-terminal effector domain of the bipartite response regulators"/>
    <property type="match status" value="1"/>
</dbReference>